<evidence type="ECO:0000313" key="4">
    <source>
        <dbReference type="EMBL" id="QJI05007.1"/>
    </source>
</evidence>
<evidence type="ECO:0000256" key="1">
    <source>
        <dbReference type="SAM" id="MobiDB-lite"/>
    </source>
</evidence>
<organism evidence="2">
    <name type="scientific">viral metagenome</name>
    <dbReference type="NCBI Taxonomy" id="1070528"/>
    <lineage>
        <taxon>unclassified sequences</taxon>
        <taxon>metagenomes</taxon>
        <taxon>organismal metagenomes</taxon>
    </lineage>
</organism>
<feature type="region of interest" description="Disordered" evidence="1">
    <location>
        <begin position="115"/>
        <end position="137"/>
    </location>
</feature>
<evidence type="ECO:0000313" key="3">
    <source>
        <dbReference type="EMBL" id="QJH95524.1"/>
    </source>
</evidence>
<dbReference type="EMBL" id="MT144622">
    <property type="protein sequence ID" value="QJH95524.1"/>
    <property type="molecule type" value="Genomic_DNA"/>
</dbReference>
<proteinExistence type="predicted"/>
<evidence type="ECO:0000313" key="2">
    <source>
        <dbReference type="EMBL" id="QJA68022.1"/>
    </source>
</evidence>
<name>A0A6M3JG40_9ZZZZ</name>
<reference evidence="2" key="1">
    <citation type="submission" date="2020-03" db="EMBL/GenBank/DDBJ databases">
        <title>The deep terrestrial virosphere.</title>
        <authorList>
            <person name="Holmfeldt K."/>
            <person name="Nilsson E."/>
            <person name="Simone D."/>
            <person name="Lopez-Fernandez M."/>
            <person name="Wu X."/>
            <person name="de Brujin I."/>
            <person name="Lundin D."/>
            <person name="Andersson A."/>
            <person name="Bertilsson S."/>
            <person name="Dopson M."/>
        </authorList>
    </citation>
    <scope>NUCLEOTIDE SEQUENCE</scope>
    <source>
        <strain evidence="4">MM415A00131</strain>
        <strain evidence="2">MM415B00138</strain>
        <strain evidence="3">TM448B00456</strain>
    </source>
</reference>
<dbReference type="EMBL" id="MT145193">
    <property type="protein sequence ID" value="QJI05007.1"/>
    <property type="molecule type" value="Genomic_DNA"/>
</dbReference>
<sequence>MANLQASGITAGRIRRPDYVGVINANTAYLPKKKELADLETYRNRTLDLGNKNLDLETIRVAEDQRLARDTLEANKKSSDTANLVGLGQLGVSSFQGAQRDKKLDEIIAGSGGGGSKAVTGTVAPEPVESVSGSGPQQFDEPYKAGGASVATAAPKTDFWSGLKGGASNWGNIASSTLVGGTVGAGLGEKVLGKNASSRVIGGAVTAGGLSYLSSGDPYTAAISAIFGGALGGFT</sequence>
<dbReference type="AlphaFoldDB" id="A0A6M3JG40"/>
<accession>A0A6M3JG40</accession>
<gene>
    <name evidence="4" type="ORF">MM415A00131_0025</name>
    <name evidence="2" type="ORF">MM415B00138_0072</name>
    <name evidence="3" type="ORF">TM448B00456_0005</name>
</gene>
<protein>
    <submittedName>
        <fullName evidence="2">Uncharacterized protein</fullName>
    </submittedName>
</protein>
<dbReference type="EMBL" id="MT141578">
    <property type="protein sequence ID" value="QJA68022.1"/>
    <property type="molecule type" value="Genomic_DNA"/>
</dbReference>